<protein>
    <submittedName>
        <fullName evidence="1">Uncharacterized protein</fullName>
    </submittedName>
</protein>
<proteinExistence type="predicted"/>
<accession>A0ABD2QVC2</accession>
<organism evidence="1 2">
    <name type="scientific">Solanum stoloniferum</name>
    <dbReference type="NCBI Taxonomy" id="62892"/>
    <lineage>
        <taxon>Eukaryota</taxon>
        <taxon>Viridiplantae</taxon>
        <taxon>Streptophyta</taxon>
        <taxon>Embryophyta</taxon>
        <taxon>Tracheophyta</taxon>
        <taxon>Spermatophyta</taxon>
        <taxon>Magnoliopsida</taxon>
        <taxon>eudicotyledons</taxon>
        <taxon>Gunneridae</taxon>
        <taxon>Pentapetalae</taxon>
        <taxon>asterids</taxon>
        <taxon>lamiids</taxon>
        <taxon>Solanales</taxon>
        <taxon>Solanaceae</taxon>
        <taxon>Solanoideae</taxon>
        <taxon>Solaneae</taxon>
        <taxon>Solanum</taxon>
    </lineage>
</organism>
<comment type="caution">
    <text evidence="1">The sequence shown here is derived from an EMBL/GenBank/DDBJ whole genome shotgun (WGS) entry which is preliminary data.</text>
</comment>
<reference evidence="1 2" key="1">
    <citation type="submission" date="2024-05" db="EMBL/GenBank/DDBJ databases">
        <title>De novo assembly of an allotetraploid wild potato.</title>
        <authorList>
            <person name="Hosaka A.J."/>
        </authorList>
    </citation>
    <scope>NUCLEOTIDE SEQUENCE [LARGE SCALE GENOMIC DNA]</scope>
    <source>
        <tissue evidence="1">Young leaves</tissue>
    </source>
</reference>
<keyword evidence="2" id="KW-1185">Reference proteome</keyword>
<evidence type="ECO:0000313" key="2">
    <source>
        <dbReference type="Proteomes" id="UP001627284"/>
    </source>
</evidence>
<sequence length="107" mass="12377">MSSSSFHIKKSSKICTNNIDDLSLVKSTTLANWYEEFEVLSRNYKKTQESSSRYYKMMKMNMCVTSSYDDVVVVEKSVYNNSRLPEKSPVSAPVVKFDTCRPWSKHV</sequence>
<evidence type="ECO:0000313" key="1">
    <source>
        <dbReference type="EMBL" id="KAL3323476.1"/>
    </source>
</evidence>
<name>A0ABD2QVC2_9SOLN</name>
<gene>
    <name evidence="1" type="ORF">AABB24_037895</name>
</gene>
<dbReference type="AlphaFoldDB" id="A0ABD2QVC2"/>
<dbReference type="EMBL" id="JBJKTR010000023">
    <property type="protein sequence ID" value="KAL3323476.1"/>
    <property type="molecule type" value="Genomic_DNA"/>
</dbReference>
<dbReference type="Proteomes" id="UP001627284">
    <property type="component" value="Unassembled WGS sequence"/>
</dbReference>